<reference evidence="1 2" key="1">
    <citation type="submission" date="2024-04" db="EMBL/GenBank/DDBJ databases">
        <title>Tritrichomonas musculus Genome.</title>
        <authorList>
            <person name="Alves-Ferreira E."/>
            <person name="Grigg M."/>
            <person name="Lorenzi H."/>
            <person name="Galac M."/>
        </authorList>
    </citation>
    <scope>NUCLEOTIDE SEQUENCE [LARGE SCALE GENOMIC DNA]</scope>
    <source>
        <strain evidence="1 2">EAF2021</strain>
    </source>
</reference>
<gene>
    <name evidence="1" type="ORF">M9Y10_013181</name>
</gene>
<proteinExistence type="predicted"/>
<evidence type="ECO:0000313" key="1">
    <source>
        <dbReference type="EMBL" id="KAK8858081.1"/>
    </source>
</evidence>
<name>A0ABR2I6P3_9EUKA</name>
<protein>
    <submittedName>
        <fullName evidence="1">Uncharacterized protein</fullName>
    </submittedName>
</protein>
<evidence type="ECO:0000313" key="2">
    <source>
        <dbReference type="Proteomes" id="UP001470230"/>
    </source>
</evidence>
<organism evidence="1 2">
    <name type="scientific">Tritrichomonas musculus</name>
    <dbReference type="NCBI Taxonomy" id="1915356"/>
    <lineage>
        <taxon>Eukaryota</taxon>
        <taxon>Metamonada</taxon>
        <taxon>Parabasalia</taxon>
        <taxon>Tritrichomonadida</taxon>
        <taxon>Tritrichomonadidae</taxon>
        <taxon>Tritrichomonas</taxon>
    </lineage>
</organism>
<comment type="caution">
    <text evidence="1">The sequence shown here is derived from an EMBL/GenBank/DDBJ whole genome shotgun (WGS) entry which is preliminary data.</text>
</comment>
<keyword evidence="2" id="KW-1185">Reference proteome</keyword>
<dbReference type="Proteomes" id="UP001470230">
    <property type="component" value="Unassembled WGS sequence"/>
</dbReference>
<dbReference type="EMBL" id="JAPFFF010000019">
    <property type="protein sequence ID" value="KAK8858081.1"/>
    <property type="molecule type" value="Genomic_DNA"/>
</dbReference>
<sequence>MCEGCIDKKVRYIDDEASLKHLTNGEPRKIYSEGGYLINLNDDAYFCKSYNKCDLCKITKQIRNKKFIREAPIGSDKSPAKRRYISAHKDNKFMVIVPIVNIAEEFYTKLTLIIDDKSIRFCVKDDASKEFGKAVNDEVNIVITTYYTVSKCLGDLI</sequence>
<accession>A0ABR2I6P3</accession>